<name>A0A7D9END2_PARCT</name>
<gene>
    <name evidence="1" type="ORF">PACLA_8A035659</name>
</gene>
<accession>A0A7D9END2</accession>
<evidence type="ECO:0000313" key="2">
    <source>
        <dbReference type="Proteomes" id="UP001152795"/>
    </source>
</evidence>
<reference evidence="1" key="1">
    <citation type="submission" date="2020-04" db="EMBL/GenBank/DDBJ databases">
        <authorList>
            <person name="Alioto T."/>
            <person name="Alioto T."/>
            <person name="Gomez Garrido J."/>
        </authorList>
    </citation>
    <scope>NUCLEOTIDE SEQUENCE</scope>
    <source>
        <strain evidence="1">A484AB</strain>
    </source>
</reference>
<dbReference type="Proteomes" id="UP001152795">
    <property type="component" value="Unassembled WGS sequence"/>
</dbReference>
<dbReference type="OrthoDB" id="10038899at2759"/>
<comment type="caution">
    <text evidence="1">The sequence shown here is derived from an EMBL/GenBank/DDBJ whole genome shotgun (WGS) entry which is preliminary data.</text>
</comment>
<keyword evidence="2" id="KW-1185">Reference proteome</keyword>
<dbReference type="EMBL" id="CACRXK020007492">
    <property type="protein sequence ID" value="CAB4012385.1"/>
    <property type="molecule type" value="Genomic_DNA"/>
</dbReference>
<dbReference type="AlphaFoldDB" id="A0A7D9END2"/>
<evidence type="ECO:0000313" key="1">
    <source>
        <dbReference type="EMBL" id="CAB4012385.1"/>
    </source>
</evidence>
<sequence>MGCGTGIMREIFTLFWSEFADSSMIGEEERVPFIRHDYNRETWQAVARILVKGFTDCSYFPLRLSKVFMCNVFYNKALVTVPILLSSLKCYVSKHEAEIVEQALSKDIPLDSKDLKDFLSNFDCRRVASLHNIHDIMELAHKELIQSQNITNDGEREAFNHLKKYVRGLEKSKLYAFPKFVTAADIIITDKILVSFSTITGAARRPISHTCGCTLELPSTYANFCELREEFSNILLVDSWEMNIV</sequence>
<proteinExistence type="predicted"/>
<protein>
    <submittedName>
        <fullName evidence="1">Uncharacterized protein</fullName>
    </submittedName>
</protein>
<organism evidence="1 2">
    <name type="scientific">Paramuricea clavata</name>
    <name type="common">Red gorgonian</name>
    <name type="synonym">Violescent sea-whip</name>
    <dbReference type="NCBI Taxonomy" id="317549"/>
    <lineage>
        <taxon>Eukaryota</taxon>
        <taxon>Metazoa</taxon>
        <taxon>Cnidaria</taxon>
        <taxon>Anthozoa</taxon>
        <taxon>Octocorallia</taxon>
        <taxon>Malacalcyonacea</taxon>
        <taxon>Plexauridae</taxon>
        <taxon>Paramuricea</taxon>
    </lineage>
</organism>